<comment type="caution">
    <text evidence="3">The sequence shown here is derived from an EMBL/GenBank/DDBJ whole genome shotgun (WGS) entry which is preliminary data.</text>
</comment>
<feature type="region of interest" description="Disordered" evidence="1">
    <location>
        <begin position="412"/>
        <end position="434"/>
    </location>
</feature>
<feature type="compositionally biased region" description="Low complexity" evidence="1">
    <location>
        <begin position="370"/>
        <end position="388"/>
    </location>
</feature>
<organism evidence="3 4">
    <name type="scientific">Kineococcus aurantiacus</name>
    <dbReference type="NCBI Taxonomy" id="37633"/>
    <lineage>
        <taxon>Bacteria</taxon>
        <taxon>Bacillati</taxon>
        <taxon>Actinomycetota</taxon>
        <taxon>Actinomycetes</taxon>
        <taxon>Kineosporiales</taxon>
        <taxon>Kineosporiaceae</taxon>
        <taxon>Kineococcus</taxon>
    </lineage>
</organism>
<dbReference type="Gene3D" id="1.10.510.10">
    <property type="entry name" value="Transferase(Phosphotransferase) domain 1"/>
    <property type="match status" value="1"/>
</dbReference>
<feature type="region of interest" description="Disordered" evidence="1">
    <location>
        <begin position="311"/>
        <end position="335"/>
    </location>
</feature>
<feature type="region of interest" description="Disordered" evidence="1">
    <location>
        <begin position="368"/>
        <end position="400"/>
    </location>
</feature>
<dbReference type="Proteomes" id="UP000521922">
    <property type="component" value="Unassembled WGS sequence"/>
</dbReference>
<dbReference type="CDD" id="cd13973">
    <property type="entry name" value="PK_MviN-like"/>
    <property type="match status" value="1"/>
</dbReference>
<evidence type="ECO:0008006" key="5">
    <source>
        <dbReference type="Google" id="ProtNLM"/>
    </source>
</evidence>
<evidence type="ECO:0000256" key="2">
    <source>
        <dbReference type="SAM" id="Phobius"/>
    </source>
</evidence>
<name>A0A7Y9DLF5_9ACTN</name>
<evidence type="ECO:0000313" key="4">
    <source>
        <dbReference type="Proteomes" id="UP000521922"/>
    </source>
</evidence>
<dbReference type="SUPFAM" id="SSF56112">
    <property type="entry name" value="Protein kinase-like (PK-like)"/>
    <property type="match status" value="1"/>
</dbReference>
<dbReference type="Gene3D" id="2.60.120.260">
    <property type="entry name" value="Galactose-binding domain-like"/>
    <property type="match status" value="1"/>
</dbReference>
<evidence type="ECO:0000256" key="1">
    <source>
        <dbReference type="SAM" id="MobiDB-lite"/>
    </source>
</evidence>
<dbReference type="SUPFAM" id="SSF49785">
    <property type="entry name" value="Galactose-binding domain-like"/>
    <property type="match status" value="1"/>
</dbReference>
<dbReference type="AlphaFoldDB" id="A0A7Y9DLF5"/>
<protein>
    <recommendedName>
        <fullName evidence="5">Protein kinase domain-containing protein</fullName>
    </recommendedName>
</protein>
<reference evidence="3 4" key="1">
    <citation type="submission" date="2020-07" db="EMBL/GenBank/DDBJ databases">
        <title>Sequencing the genomes of 1000 actinobacteria strains.</title>
        <authorList>
            <person name="Klenk H.-P."/>
        </authorList>
    </citation>
    <scope>NUCLEOTIDE SEQUENCE [LARGE SCALE GENOMIC DNA]</scope>
    <source>
        <strain evidence="3 4">DSM 7487</strain>
    </source>
</reference>
<dbReference type="InterPro" id="IPR011009">
    <property type="entry name" value="Kinase-like_dom_sf"/>
</dbReference>
<proteinExistence type="predicted"/>
<keyword evidence="4" id="KW-1185">Reference proteome</keyword>
<accession>A0A7Y9DLF5</accession>
<keyword evidence="2" id="KW-0472">Membrane</keyword>
<keyword evidence="2" id="KW-1133">Transmembrane helix</keyword>
<keyword evidence="2" id="KW-0812">Transmembrane</keyword>
<dbReference type="InterPro" id="IPR008979">
    <property type="entry name" value="Galactose-bd-like_sf"/>
</dbReference>
<dbReference type="RefSeq" id="WP_179752004.1">
    <property type="nucleotide sequence ID" value="NZ_BAAAGN010000009.1"/>
</dbReference>
<dbReference type="EMBL" id="JACCBB010000001">
    <property type="protein sequence ID" value="NYD22780.1"/>
    <property type="molecule type" value="Genomic_DNA"/>
</dbReference>
<evidence type="ECO:0000313" key="3">
    <source>
        <dbReference type="EMBL" id="NYD22780.1"/>
    </source>
</evidence>
<gene>
    <name evidence="3" type="ORF">BJ968_002320</name>
</gene>
<feature type="transmembrane region" description="Helical" evidence="2">
    <location>
        <begin position="340"/>
        <end position="361"/>
    </location>
</feature>
<sequence>MDGARASRGAGLDGAGRSTGEQLVADRYVLDRELSVAHGSDGAQRGTRDYLGRDLTLDRPVRVRTLEVSDPRAEEFLDAARRAAMITDPRVPRILDAGTDLSEGVPPSVYVVEEAVEGRTMTELLQGGPLKPAAVRALVGEVAGALDTAARRGLHHTRLTPDDVLLGPDGLVRVRGVGVEAALDPDPPAVSASRAAALANRSDAVALVALVYAGLVARWPRVEGVAAYAALPAAPDADGRPVPPKDVRPDVPNDLDTLCAVTFGPHEDGPRDPAELALQLAPWSMDVWDETLRRMRGEAATAAVRGRLKNREEVVPEAEPPVPFTRPHSTARPPRDDSRLVLALVGAVVVVGLVLAVWQLASIGVPRPTSPATPSAPVSAPAATTPGTAPAPAPTSAPPAVTAGPVPVVAVSAVDPQGGGESSETAGRAVDGDPATAWQSQRYNSAAFGGLKDGIGLLLDLGAPVDVTSVALTAGGEGGAVSLLAAPGDTPDGAQPVAAAPAAGGQQSLTPAQPVRARYLTVWFTQLPTTDGAFRVAVAEIAVTGTPVP</sequence>